<dbReference type="Pfam" id="PF01663">
    <property type="entry name" value="Phosphodiest"/>
    <property type="match status" value="1"/>
</dbReference>
<keyword evidence="1" id="KW-0732">Signal</keyword>
<dbReference type="GO" id="GO:0016787">
    <property type="term" value="F:hydrolase activity"/>
    <property type="evidence" value="ECO:0007669"/>
    <property type="project" value="UniProtKB-ARBA"/>
</dbReference>
<dbReference type="EMBL" id="FNRM01000001">
    <property type="protein sequence ID" value="SEA09766.1"/>
    <property type="molecule type" value="Genomic_DNA"/>
</dbReference>
<dbReference type="Gene3D" id="3.30.1360.180">
    <property type="match status" value="1"/>
</dbReference>
<evidence type="ECO:0000256" key="1">
    <source>
        <dbReference type="SAM" id="SignalP"/>
    </source>
</evidence>
<dbReference type="PROSITE" id="PS51257">
    <property type="entry name" value="PROKAR_LIPOPROTEIN"/>
    <property type="match status" value="1"/>
</dbReference>
<reference evidence="2 3" key="1">
    <citation type="submission" date="2016-10" db="EMBL/GenBank/DDBJ databases">
        <authorList>
            <person name="de Groot N.N."/>
        </authorList>
    </citation>
    <scope>NUCLEOTIDE SEQUENCE [LARGE SCALE GENOMIC DNA]</scope>
    <source>
        <strain evidence="2 3">CGMCC 1.3430</strain>
    </source>
</reference>
<name>A0A1H3YDZ9_ALKAM</name>
<dbReference type="Gene3D" id="3.40.720.10">
    <property type="entry name" value="Alkaline Phosphatase, subunit A"/>
    <property type="match status" value="1"/>
</dbReference>
<dbReference type="Proteomes" id="UP000198773">
    <property type="component" value="Unassembled WGS sequence"/>
</dbReference>
<sequence length="422" mass="47168">MGIVLKNYLLSLIVLLFVSACSSIPSASPAGALPPTIILISIDGAHPSYLERYPSPHLNALAKAGLVADALQPVFPTKTFPNHYSLVTGLHPENHGVIDNGMFDPEFDAQFTMRNKEEVGNARWWGGEPIWVTAETQGQVAATYFFPGSEAAIKGVRPSYWFPYDGDTPNRQRVETVLEWLQLPAAERPRIITLYFSDVDSMGHMHGPNSAQVRQAMQGIDAEIGYLVAGLTDLGLLNQVDLVITSDHGMAEVNQEQHIVIDQAFDPDLAVYVRYSRELVSIFPKDGQKEVIYQQLKANLPPQARLLRKSEMPERFHFQNHRRIAPLHVLAEIDWILVRRSWLPGMINAPTYREPRGSHGYDNEEPAMQGLLIAHGPSFKSQTRVERVRMVDLYQVMTEILGLKPAPHDGDPSVVPMLLRSD</sequence>
<dbReference type="PANTHER" id="PTHR10151">
    <property type="entry name" value="ECTONUCLEOTIDE PYROPHOSPHATASE/PHOSPHODIESTERASE"/>
    <property type="match status" value="1"/>
</dbReference>
<dbReference type="AlphaFoldDB" id="A0A1H3YDZ9"/>
<protein>
    <submittedName>
        <fullName evidence="2">Predicted pyrophosphatase or phosphodiesterase, AlkP superfamily</fullName>
    </submittedName>
</protein>
<keyword evidence="3" id="KW-1185">Reference proteome</keyword>
<gene>
    <name evidence="2" type="ORF">SAMN04488051_101647</name>
</gene>
<dbReference type="InterPro" id="IPR002591">
    <property type="entry name" value="Phosphodiest/P_Trfase"/>
</dbReference>
<dbReference type="CDD" id="cd16018">
    <property type="entry name" value="Enpp"/>
    <property type="match status" value="1"/>
</dbReference>
<dbReference type="PANTHER" id="PTHR10151:SF120">
    <property type="entry name" value="BIS(5'-ADENOSYL)-TRIPHOSPHATASE"/>
    <property type="match status" value="1"/>
</dbReference>
<accession>A0A1H3YDZ9</accession>
<dbReference type="STRING" id="152573.SAMN04488051_101647"/>
<dbReference type="InterPro" id="IPR017850">
    <property type="entry name" value="Alkaline_phosphatase_core_sf"/>
</dbReference>
<proteinExistence type="predicted"/>
<organism evidence="2 3">
    <name type="scientific">Alkalimonas amylolytica</name>
    <dbReference type="NCBI Taxonomy" id="152573"/>
    <lineage>
        <taxon>Bacteria</taxon>
        <taxon>Pseudomonadati</taxon>
        <taxon>Pseudomonadota</taxon>
        <taxon>Gammaproteobacteria</taxon>
        <taxon>Alkalimonas</taxon>
    </lineage>
</organism>
<dbReference type="SUPFAM" id="SSF53649">
    <property type="entry name" value="Alkaline phosphatase-like"/>
    <property type="match status" value="1"/>
</dbReference>
<feature type="chain" id="PRO_5011696694" evidence="1">
    <location>
        <begin position="28"/>
        <end position="422"/>
    </location>
</feature>
<evidence type="ECO:0000313" key="3">
    <source>
        <dbReference type="Proteomes" id="UP000198773"/>
    </source>
</evidence>
<feature type="signal peptide" evidence="1">
    <location>
        <begin position="1"/>
        <end position="27"/>
    </location>
</feature>
<evidence type="ECO:0000313" key="2">
    <source>
        <dbReference type="EMBL" id="SEA09766.1"/>
    </source>
</evidence>